<protein>
    <submittedName>
        <fullName evidence="1">Uncharacterized protein</fullName>
    </submittedName>
</protein>
<sequence>MGQVKHLTQILKPKALAH</sequence>
<evidence type="ECO:0000313" key="1">
    <source>
        <dbReference type="EMBL" id="JAH65894.1"/>
    </source>
</evidence>
<dbReference type="AlphaFoldDB" id="A0A0E9UJ54"/>
<dbReference type="EMBL" id="GBXM01042683">
    <property type="protein sequence ID" value="JAH65894.1"/>
    <property type="molecule type" value="Transcribed_RNA"/>
</dbReference>
<proteinExistence type="predicted"/>
<organism evidence="1">
    <name type="scientific">Anguilla anguilla</name>
    <name type="common">European freshwater eel</name>
    <name type="synonym">Muraena anguilla</name>
    <dbReference type="NCBI Taxonomy" id="7936"/>
    <lineage>
        <taxon>Eukaryota</taxon>
        <taxon>Metazoa</taxon>
        <taxon>Chordata</taxon>
        <taxon>Craniata</taxon>
        <taxon>Vertebrata</taxon>
        <taxon>Euteleostomi</taxon>
        <taxon>Actinopterygii</taxon>
        <taxon>Neopterygii</taxon>
        <taxon>Teleostei</taxon>
        <taxon>Anguilliformes</taxon>
        <taxon>Anguillidae</taxon>
        <taxon>Anguilla</taxon>
    </lineage>
</organism>
<name>A0A0E9UJ54_ANGAN</name>
<reference evidence="1" key="1">
    <citation type="submission" date="2014-11" db="EMBL/GenBank/DDBJ databases">
        <authorList>
            <person name="Amaro Gonzalez C."/>
        </authorList>
    </citation>
    <scope>NUCLEOTIDE SEQUENCE</scope>
</reference>
<accession>A0A0E9UJ54</accession>
<reference evidence="1" key="2">
    <citation type="journal article" date="2015" name="Fish Shellfish Immunol.">
        <title>Early steps in the European eel (Anguilla anguilla)-Vibrio vulnificus interaction in the gills: Role of the RtxA13 toxin.</title>
        <authorList>
            <person name="Callol A."/>
            <person name="Pajuelo D."/>
            <person name="Ebbesson L."/>
            <person name="Teles M."/>
            <person name="MacKenzie S."/>
            <person name="Amaro C."/>
        </authorList>
    </citation>
    <scope>NUCLEOTIDE SEQUENCE</scope>
</reference>